<keyword evidence="6 8" id="KW-0472">Membrane</keyword>
<dbReference type="STRING" id="1081108.A0A168IGT5"/>
<keyword evidence="3" id="KW-0813">Transport</keyword>
<keyword evidence="3" id="KW-0408">Iron</keyword>
<dbReference type="PANTHER" id="PTHR31632">
    <property type="entry name" value="IRON TRANSPORTER FTH1"/>
    <property type="match status" value="1"/>
</dbReference>
<evidence type="ECO:0000256" key="3">
    <source>
        <dbReference type="ARBA" id="ARBA00022496"/>
    </source>
</evidence>
<comment type="similarity">
    <text evidence="2">Belongs to the oxidase-dependent Fe transporter (OFeT) (TC 9.A.10.1) family.</text>
</comment>
<reference evidence="9 10" key="1">
    <citation type="journal article" date="2016" name="Genome Biol. Evol.">
        <title>Divergent and convergent evolution of fungal pathogenicity.</title>
        <authorList>
            <person name="Shang Y."/>
            <person name="Xiao G."/>
            <person name="Zheng P."/>
            <person name="Cen K."/>
            <person name="Zhan S."/>
            <person name="Wang C."/>
        </authorList>
    </citation>
    <scope>NUCLEOTIDE SEQUENCE [LARGE SCALE GENOMIC DNA]</scope>
    <source>
        <strain evidence="9 10">RCEF 1005</strain>
    </source>
</reference>
<feature type="transmembrane region" description="Helical" evidence="8">
    <location>
        <begin position="296"/>
        <end position="316"/>
    </location>
</feature>
<evidence type="ECO:0000256" key="6">
    <source>
        <dbReference type="ARBA" id="ARBA00023136"/>
    </source>
</evidence>
<evidence type="ECO:0000313" key="9">
    <source>
        <dbReference type="EMBL" id="OAA79251.1"/>
    </source>
</evidence>
<dbReference type="Proteomes" id="UP000076881">
    <property type="component" value="Unassembled WGS sequence"/>
</dbReference>
<keyword evidence="3" id="KW-0406">Ion transport</keyword>
<feature type="transmembrane region" description="Helical" evidence="8">
    <location>
        <begin position="210"/>
        <end position="231"/>
    </location>
</feature>
<feature type="transmembrane region" description="Helical" evidence="8">
    <location>
        <begin position="88"/>
        <end position="110"/>
    </location>
</feature>
<feature type="transmembrane region" description="Helical" evidence="8">
    <location>
        <begin position="147"/>
        <end position="173"/>
    </location>
</feature>
<comment type="caution">
    <text evidence="9">The sequence shown here is derived from an EMBL/GenBank/DDBJ whole genome shotgun (WGS) entry which is preliminary data.</text>
</comment>
<dbReference type="OrthoDB" id="4364at2759"/>
<evidence type="ECO:0000256" key="1">
    <source>
        <dbReference type="ARBA" id="ARBA00004141"/>
    </source>
</evidence>
<dbReference type="InterPro" id="IPR004923">
    <property type="entry name" value="FTR1/Fip1/EfeU"/>
</dbReference>
<organism evidence="9 10">
    <name type="scientific">Akanthomyces lecanii RCEF 1005</name>
    <dbReference type="NCBI Taxonomy" id="1081108"/>
    <lineage>
        <taxon>Eukaryota</taxon>
        <taxon>Fungi</taxon>
        <taxon>Dikarya</taxon>
        <taxon>Ascomycota</taxon>
        <taxon>Pezizomycotina</taxon>
        <taxon>Sordariomycetes</taxon>
        <taxon>Hypocreomycetidae</taxon>
        <taxon>Hypocreales</taxon>
        <taxon>Cordycipitaceae</taxon>
        <taxon>Akanthomyces</taxon>
        <taxon>Cordyceps confragosa</taxon>
    </lineage>
</organism>
<evidence type="ECO:0000313" key="10">
    <source>
        <dbReference type="Proteomes" id="UP000076881"/>
    </source>
</evidence>
<keyword evidence="3" id="KW-0410">Iron transport</keyword>
<proteinExistence type="inferred from homology"/>
<comment type="subcellular location">
    <subcellularLocation>
        <location evidence="1">Membrane</location>
        <topology evidence="1">Multi-pass membrane protein</topology>
    </subcellularLocation>
</comment>
<keyword evidence="5 8" id="KW-1133">Transmembrane helix</keyword>
<sequence length="367" mass="39483">MANNVFAVPVFLVVFREALEAVIIVSILLAFLKKTLGGPGGDAKAYKKLRKQVWLGSLIGFLICMIVASAIIGVFYTVGRSSWAQNGLYYEGAFALFGSIIITIMGAALLRVTKMQDKWRVKLAKAVDNPLRLGGRKGIFKRFFEKYAMFVLPFVTVLREGIEAVVFVAGVSFTAPATAFPLPVFCGLLVGGIVGYLLYRGGVGAKLQLFLVISTCLLYLVAAGLFSRAVWSFESAKWNKVVGGDAAEVGNGPGSYDIDNSVWHVNCCGPEAPGSEAWGILNGIFGWTNSATYGSVISYNVYWIFIIIGFLVLRFHESTGRYPFMKAKAKTADSDSDVNSSSGGSHGGVVDTKAPVQEKTSNVTASQ</sequence>
<feature type="transmembrane region" description="Helical" evidence="8">
    <location>
        <begin position="6"/>
        <end position="32"/>
    </location>
</feature>
<feature type="transmembrane region" description="Helical" evidence="8">
    <location>
        <begin position="179"/>
        <end position="198"/>
    </location>
</feature>
<dbReference type="AlphaFoldDB" id="A0A168IGT5"/>
<dbReference type="GO" id="GO:0015093">
    <property type="term" value="F:ferrous iron transmembrane transporter activity"/>
    <property type="evidence" value="ECO:0007669"/>
    <property type="project" value="TreeGrafter"/>
</dbReference>
<evidence type="ECO:0000256" key="2">
    <source>
        <dbReference type="ARBA" id="ARBA00008333"/>
    </source>
</evidence>
<keyword evidence="10" id="KW-1185">Reference proteome</keyword>
<protein>
    <submittedName>
        <fullName evidence="9">High-affinity iron ion transporter FtrA</fullName>
    </submittedName>
</protein>
<accession>A0A168IGT5</accession>
<name>A0A168IGT5_CORDF</name>
<feature type="compositionally biased region" description="Low complexity" evidence="7">
    <location>
        <begin position="337"/>
        <end position="351"/>
    </location>
</feature>
<evidence type="ECO:0000256" key="7">
    <source>
        <dbReference type="SAM" id="MobiDB-lite"/>
    </source>
</evidence>
<dbReference type="Pfam" id="PF03239">
    <property type="entry name" value="FTR1"/>
    <property type="match status" value="1"/>
</dbReference>
<feature type="compositionally biased region" description="Polar residues" evidence="7">
    <location>
        <begin position="358"/>
        <end position="367"/>
    </location>
</feature>
<evidence type="ECO:0000256" key="5">
    <source>
        <dbReference type="ARBA" id="ARBA00022989"/>
    </source>
</evidence>
<keyword evidence="4 8" id="KW-0812">Transmembrane</keyword>
<dbReference type="GO" id="GO:0033573">
    <property type="term" value="C:high-affinity iron permease complex"/>
    <property type="evidence" value="ECO:0007669"/>
    <property type="project" value="InterPro"/>
</dbReference>
<dbReference type="EMBL" id="AZHF01000002">
    <property type="protein sequence ID" value="OAA79251.1"/>
    <property type="molecule type" value="Genomic_DNA"/>
</dbReference>
<gene>
    <name evidence="9" type="ORF">LEL_02737</name>
</gene>
<evidence type="ECO:0000256" key="8">
    <source>
        <dbReference type="SAM" id="Phobius"/>
    </source>
</evidence>
<feature type="region of interest" description="Disordered" evidence="7">
    <location>
        <begin position="329"/>
        <end position="367"/>
    </location>
</feature>
<dbReference type="PANTHER" id="PTHR31632:SF2">
    <property type="entry name" value="PLASMA MEMBRANE IRON PERMEASE"/>
    <property type="match status" value="1"/>
</dbReference>
<feature type="transmembrane region" description="Helical" evidence="8">
    <location>
        <begin position="53"/>
        <end position="76"/>
    </location>
</feature>
<evidence type="ECO:0000256" key="4">
    <source>
        <dbReference type="ARBA" id="ARBA00022692"/>
    </source>
</evidence>